<dbReference type="SUPFAM" id="SSF52374">
    <property type="entry name" value="Nucleotidylyl transferase"/>
    <property type="match status" value="1"/>
</dbReference>
<dbReference type="InterPro" id="IPR014729">
    <property type="entry name" value="Rossmann-like_a/b/a_fold"/>
</dbReference>
<name>A0A1F6VGH3_9BACT</name>
<evidence type="ECO:0000313" key="5">
    <source>
        <dbReference type="Proteomes" id="UP000178235"/>
    </source>
</evidence>
<dbReference type="Gene3D" id="3.40.50.620">
    <property type="entry name" value="HUPs"/>
    <property type="match status" value="1"/>
</dbReference>
<proteinExistence type="predicted"/>
<keyword evidence="2" id="KW-0548">Nucleotidyltransferase</keyword>
<dbReference type="PANTHER" id="PTHR43793">
    <property type="entry name" value="FAD SYNTHASE"/>
    <property type="match status" value="1"/>
</dbReference>
<dbReference type="EMBL" id="MFTS01000001">
    <property type="protein sequence ID" value="OGI68704.1"/>
    <property type="molecule type" value="Genomic_DNA"/>
</dbReference>
<feature type="domain" description="Cytidyltransferase-like" evidence="3">
    <location>
        <begin position="7"/>
        <end position="130"/>
    </location>
</feature>
<dbReference type="NCBIfam" id="TIGR00125">
    <property type="entry name" value="cyt_tran_rel"/>
    <property type="match status" value="1"/>
</dbReference>
<sequence length="136" mass="15811">MKKIIGFTCGAMDLLHAGHVLMLKECREQCDFLIVGLQIDPSVDRPDKKKPIETVEERMIRLEGCKYVDKVITYTDEIDLYNLLKKLNPDVRFMGADWKDKPNYSRDLLPDMKVVYNSRGHNHSSTNLRKRIVDSK</sequence>
<dbReference type="Proteomes" id="UP000178235">
    <property type="component" value="Unassembled WGS sequence"/>
</dbReference>
<dbReference type="AlphaFoldDB" id="A0A1F6VGH3"/>
<dbReference type="Pfam" id="PF01467">
    <property type="entry name" value="CTP_transf_like"/>
    <property type="match status" value="1"/>
</dbReference>
<gene>
    <name evidence="4" type="ORF">A2738_00120</name>
</gene>
<dbReference type="InterPro" id="IPR050385">
    <property type="entry name" value="Archaeal_FAD_synthase"/>
</dbReference>
<dbReference type="InterPro" id="IPR004821">
    <property type="entry name" value="Cyt_trans-like"/>
</dbReference>
<evidence type="ECO:0000313" key="4">
    <source>
        <dbReference type="EMBL" id="OGI68704.1"/>
    </source>
</evidence>
<evidence type="ECO:0000259" key="3">
    <source>
        <dbReference type="Pfam" id="PF01467"/>
    </source>
</evidence>
<protein>
    <recommendedName>
        <fullName evidence="3">Cytidyltransferase-like domain-containing protein</fullName>
    </recommendedName>
</protein>
<keyword evidence="1" id="KW-0808">Transferase</keyword>
<organism evidence="4 5">
    <name type="scientific">Candidatus Nomurabacteria bacterium RIFCSPHIGHO2_01_FULL_42_15</name>
    <dbReference type="NCBI Taxonomy" id="1801742"/>
    <lineage>
        <taxon>Bacteria</taxon>
        <taxon>Candidatus Nomuraibacteriota</taxon>
    </lineage>
</organism>
<dbReference type="PANTHER" id="PTHR43793:SF1">
    <property type="entry name" value="FAD SYNTHASE"/>
    <property type="match status" value="1"/>
</dbReference>
<accession>A0A1F6VGH3</accession>
<evidence type="ECO:0000256" key="1">
    <source>
        <dbReference type="ARBA" id="ARBA00022679"/>
    </source>
</evidence>
<comment type="caution">
    <text evidence="4">The sequence shown here is derived from an EMBL/GenBank/DDBJ whole genome shotgun (WGS) entry which is preliminary data.</text>
</comment>
<reference evidence="4 5" key="1">
    <citation type="journal article" date="2016" name="Nat. Commun.">
        <title>Thousands of microbial genomes shed light on interconnected biogeochemical processes in an aquifer system.</title>
        <authorList>
            <person name="Anantharaman K."/>
            <person name="Brown C.T."/>
            <person name="Hug L.A."/>
            <person name="Sharon I."/>
            <person name="Castelle C.J."/>
            <person name="Probst A.J."/>
            <person name="Thomas B.C."/>
            <person name="Singh A."/>
            <person name="Wilkins M.J."/>
            <person name="Karaoz U."/>
            <person name="Brodie E.L."/>
            <person name="Williams K.H."/>
            <person name="Hubbard S.S."/>
            <person name="Banfield J.F."/>
        </authorList>
    </citation>
    <scope>NUCLEOTIDE SEQUENCE [LARGE SCALE GENOMIC DNA]</scope>
</reference>
<dbReference type="GO" id="GO:0016779">
    <property type="term" value="F:nucleotidyltransferase activity"/>
    <property type="evidence" value="ECO:0007669"/>
    <property type="project" value="UniProtKB-KW"/>
</dbReference>
<evidence type="ECO:0000256" key="2">
    <source>
        <dbReference type="ARBA" id="ARBA00022695"/>
    </source>
</evidence>